<proteinExistence type="predicted"/>
<evidence type="ECO:0000313" key="8">
    <source>
        <dbReference type="Proteomes" id="UP000196151"/>
    </source>
</evidence>
<evidence type="ECO:0000256" key="3">
    <source>
        <dbReference type="ARBA" id="ARBA00023163"/>
    </source>
</evidence>
<sequence>MFNITIISNNCGTNRKYIHEIKSVGFKVNILSKMDEFERTELSKMSSDVVIIEESGSEDFFNTCELIMKIRRSSNTFIWVMAEKDIRKQKNLYFDLGADGVAASEYEQEIAVQQMRNIVTHSMGYKQLKKEERQLSDQSVVLLPENQSIIVNSGDEIPLTRLEYQVVSALNENIGTALTHEEIYQIVWNKHPEEEKAVKYRVSNIIFHLRKKLKDDSQYIKTVRSKGYMVTE</sequence>
<gene>
    <name evidence="6" type="ORF">A5889_000097</name>
    <name evidence="7" type="ORF">A5889_002707</name>
</gene>
<reference evidence="7" key="2">
    <citation type="submission" date="2017-05" db="EMBL/GenBank/DDBJ databases">
        <authorList>
            <consortium name="The Broad Institute Genomics Platform"/>
            <consortium name="The Broad Institute Genomic Center for Infectious Diseases"/>
            <person name="Earl A."/>
            <person name="Manson A."/>
            <person name="Schwartman J."/>
            <person name="Gilmore M."/>
            <person name="Abouelleil A."/>
            <person name="Cao P."/>
            <person name="Chapman S."/>
            <person name="Cusick C."/>
            <person name="Shea T."/>
            <person name="Young S."/>
            <person name="Neafsey D."/>
            <person name="Nusbaum C."/>
            <person name="Birren B."/>
        </authorList>
    </citation>
    <scope>NUCLEOTIDE SEQUENCE</scope>
    <source>
        <strain evidence="7">9D6_DIV0238</strain>
    </source>
</reference>
<name>A0A200JBL5_9ENTE</name>
<dbReference type="GO" id="GO:0000160">
    <property type="term" value="P:phosphorelay signal transduction system"/>
    <property type="evidence" value="ECO:0007669"/>
    <property type="project" value="InterPro"/>
</dbReference>
<evidence type="ECO:0000256" key="2">
    <source>
        <dbReference type="ARBA" id="ARBA00023125"/>
    </source>
</evidence>
<keyword evidence="3" id="KW-0804">Transcription</keyword>
<dbReference type="OrthoDB" id="9787103at2"/>
<dbReference type="GO" id="GO:0003677">
    <property type="term" value="F:DNA binding"/>
    <property type="evidence" value="ECO:0007669"/>
    <property type="project" value="UniProtKB-UniRule"/>
</dbReference>
<keyword evidence="1" id="KW-0805">Transcription regulation</keyword>
<dbReference type="Pfam" id="PF00486">
    <property type="entry name" value="Trans_reg_C"/>
    <property type="match status" value="1"/>
</dbReference>
<dbReference type="SMART" id="SM00862">
    <property type="entry name" value="Trans_reg_C"/>
    <property type="match status" value="1"/>
</dbReference>
<dbReference type="CDD" id="cd00383">
    <property type="entry name" value="trans_reg_C"/>
    <property type="match status" value="1"/>
</dbReference>
<keyword evidence="2 4" id="KW-0238">DNA-binding</keyword>
<evidence type="ECO:0000256" key="4">
    <source>
        <dbReference type="PROSITE-ProRule" id="PRU01091"/>
    </source>
</evidence>
<dbReference type="SUPFAM" id="SSF46894">
    <property type="entry name" value="C-terminal effector domain of the bipartite response regulators"/>
    <property type="match status" value="1"/>
</dbReference>
<dbReference type="InterPro" id="IPR001867">
    <property type="entry name" value="OmpR/PhoB-type_DNA-bd"/>
</dbReference>
<feature type="domain" description="OmpR/PhoB-type" evidence="5">
    <location>
        <begin position="130"/>
        <end position="232"/>
    </location>
</feature>
<dbReference type="Gene3D" id="1.10.10.10">
    <property type="entry name" value="Winged helix-like DNA-binding domain superfamily/Winged helix DNA-binding domain"/>
    <property type="match status" value="1"/>
</dbReference>
<dbReference type="InterPro" id="IPR016032">
    <property type="entry name" value="Sig_transdc_resp-reg_C-effctor"/>
</dbReference>
<dbReference type="PROSITE" id="PS51755">
    <property type="entry name" value="OMPR_PHOB"/>
    <property type="match status" value="1"/>
</dbReference>
<organism evidence="6">
    <name type="scientific">Candidatus Enterococcus dunnyi</name>
    <dbReference type="NCBI Taxonomy" id="1834192"/>
    <lineage>
        <taxon>Bacteria</taxon>
        <taxon>Bacillati</taxon>
        <taxon>Bacillota</taxon>
        <taxon>Bacilli</taxon>
        <taxon>Lactobacillales</taxon>
        <taxon>Enterococcaceae</taxon>
        <taxon>Enterococcus</taxon>
    </lineage>
</organism>
<evidence type="ECO:0000259" key="5">
    <source>
        <dbReference type="PROSITE" id="PS51755"/>
    </source>
</evidence>
<evidence type="ECO:0000313" key="6">
    <source>
        <dbReference type="EMBL" id="OUZ34622.1"/>
    </source>
</evidence>
<accession>A0A200JBL5</accession>
<dbReference type="EMBL" id="NIBQ01000001">
    <property type="protein sequence ID" value="OUZ34622.1"/>
    <property type="molecule type" value="Genomic_DNA"/>
</dbReference>
<dbReference type="RefSeq" id="WP_087639331.1">
    <property type="nucleotide sequence ID" value="NZ_CP147246.1"/>
</dbReference>
<dbReference type="AlphaFoldDB" id="A0A200JBL5"/>
<reference evidence="7" key="3">
    <citation type="submission" date="2024-03" db="EMBL/GenBank/DDBJ databases">
        <title>The Genome Sequence of Enterococcus sp. DIV0238c.</title>
        <authorList>
            <consortium name="The Broad Institute Genomics Platform"/>
            <consortium name="The Broad Institute Microbial Omics Core"/>
            <consortium name="The Broad Institute Genomic Center for Infectious Diseases"/>
            <person name="Earl A."/>
            <person name="Manson A."/>
            <person name="Gilmore M."/>
            <person name="Schwartman J."/>
            <person name="Shea T."/>
            <person name="Abouelleil A."/>
            <person name="Cao P."/>
            <person name="Chapman S."/>
            <person name="Cusick C."/>
            <person name="Young S."/>
            <person name="Neafsey D."/>
            <person name="Nusbaum C."/>
            <person name="Birren B."/>
        </authorList>
    </citation>
    <scope>NUCLEOTIDE SEQUENCE</scope>
    <source>
        <strain evidence="7">9D6_DIV0238</strain>
    </source>
</reference>
<protein>
    <submittedName>
        <fullName evidence="7">Two-component system, OmpR family, response regulator VicR</fullName>
    </submittedName>
</protein>
<evidence type="ECO:0000256" key="1">
    <source>
        <dbReference type="ARBA" id="ARBA00023015"/>
    </source>
</evidence>
<dbReference type="EMBL" id="CP147246">
    <property type="protein sequence ID" value="WYJ95159.1"/>
    <property type="molecule type" value="Genomic_DNA"/>
</dbReference>
<reference evidence="6" key="1">
    <citation type="submission" date="2017-05" db="EMBL/GenBank/DDBJ databases">
        <title>The Genome Sequence of Enterococcus sp. 9D6_DIV0238.</title>
        <authorList>
            <consortium name="The Broad Institute Genomics Platform"/>
            <consortium name="The Broad Institute Genomic Center for Infectious Diseases"/>
            <person name="Earl A."/>
            <person name="Manson A."/>
            <person name="Schwartman J."/>
            <person name="Gilmore M."/>
            <person name="Abouelleil A."/>
            <person name="Cao P."/>
            <person name="Chapman S."/>
            <person name="Cusick C."/>
            <person name="Shea T."/>
            <person name="Young S."/>
            <person name="Neafsey D."/>
            <person name="Nusbaum C."/>
            <person name="Birren B."/>
        </authorList>
    </citation>
    <scope>NUCLEOTIDE SEQUENCE [LARGE SCALE GENOMIC DNA]</scope>
    <source>
        <strain evidence="6">9D6_DIV0238</strain>
    </source>
</reference>
<evidence type="ECO:0000313" key="7">
    <source>
        <dbReference type="EMBL" id="WYJ95159.1"/>
    </source>
</evidence>
<feature type="DNA-binding region" description="OmpR/PhoB-type" evidence="4">
    <location>
        <begin position="130"/>
        <end position="232"/>
    </location>
</feature>
<dbReference type="Proteomes" id="UP000196151">
    <property type="component" value="Chromosome"/>
</dbReference>
<dbReference type="GO" id="GO:0006355">
    <property type="term" value="P:regulation of DNA-templated transcription"/>
    <property type="evidence" value="ECO:0007669"/>
    <property type="project" value="InterPro"/>
</dbReference>
<keyword evidence="8" id="KW-1185">Reference proteome</keyword>
<dbReference type="InterPro" id="IPR036388">
    <property type="entry name" value="WH-like_DNA-bd_sf"/>
</dbReference>